<reference evidence="2" key="1">
    <citation type="journal article" date="2021" name="ISME J.">
        <title>Mercury methylation by metabolically versatile and cosmopolitan marine bacteria.</title>
        <authorList>
            <person name="Lin H."/>
            <person name="Ascher D.B."/>
            <person name="Myung Y."/>
            <person name="Lamborg C.H."/>
            <person name="Hallam S.J."/>
            <person name="Gionfriddo C.M."/>
            <person name="Holt K.E."/>
            <person name="Moreau J.W."/>
        </authorList>
    </citation>
    <scope>NUCLEOTIDE SEQUENCE</scope>
    <source>
        <strain evidence="2">SI075_bin30</strain>
    </source>
</reference>
<feature type="transmembrane region" description="Helical" evidence="1">
    <location>
        <begin position="92"/>
        <end position="117"/>
    </location>
</feature>
<keyword evidence="1" id="KW-0472">Membrane</keyword>
<dbReference type="EMBL" id="JABJNZ010000057">
    <property type="protein sequence ID" value="MBT4870779.1"/>
    <property type="molecule type" value="Genomic_DNA"/>
</dbReference>
<feature type="transmembrane region" description="Helical" evidence="1">
    <location>
        <begin position="197"/>
        <end position="216"/>
    </location>
</feature>
<gene>
    <name evidence="2" type="ORF">HON47_04345</name>
</gene>
<dbReference type="AlphaFoldDB" id="A0A8T5GFQ1"/>
<protein>
    <submittedName>
        <fullName evidence="2">Uncharacterized protein</fullName>
    </submittedName>
</protein>
<name>A0A8T5GFQ1_9ARCH</name>
<organism evidence="2 3">
    <name type="scientific">Candidatus Iainarchaeum sp</name>
    <dbReference type="NCBI Taxonomy" id="3101447"/>
    <lineage>
        <taxon>Archaea</taxon>
        <taxon>Candidatus Iainarchaeota</taxon>
        <taxon>Candidatus Iainarchaeia</taxon>
        <taxon>Candidatus Iainarchaeales</taxon>
        <taxon>Candidatus Iainarchaeaceae</taxon>
        <taxon>Candidatus Iainarchaeum</taxon>
    </lineage>
</organism>
<evidence type="ECO:0000256" key="1">
    <source>
        <dbReference type="SAM" id="Phobius"/>
    </source>
</evidence>
<feature type="transmembrane region" description="Helical" evidence="1">
    <location>
        <begin position="7"/>
        <end position="27"/>
    </location>
</feature>
<sequence>MQIVMAWLVIVFVIMWVLGGACTGLFIHPRDVSSTCTLQSGLSGLRDVPVIGLLLPYNEWVSIMYWFAPIAGMVIGYFFIRWWNNHFETKEAISIIFLIIMLAVLFGGFFINLMWYYGEWANSASGSTEILECTSGQTIQSVKQYSLHTCFVEATTGECNNTTNMINQQNYANAQRNCSDTLPLVISVKYWPELRESFFLTFVLGILAVWLPLFAFEQLEKKKKKKEN</sequence>
<comment type="caution">
    <text evidence="2">The sequence shown here is derived from an EMBL/GenBank/DDBJ whole genome shotgun (WGS) entry which is preliminary data.</text>
</comment>
<evidence type="ECO:0000313" key="2">
    <source>
        <dbReference type="EMBL" id="MBT4870779.1"/>
    </source>
</evidence>
<keyword evidence="1" id="KW-0812">Transmembrane</keyword>
<dbReference type="Proteomes" id="UP000722459">
    <property type="component" value="Unassembled WGS sequence"/>
</dbReference>
<accession>A0A8T5GFQ1</accession>
<proteinExistence type="predicted"/>
<feature type="transmembrane region" description="Helical" evidence="1">
    <location>
        <begin position="63"/>
        <end position="80"/>
    </location>
</feature>
<evidence type="ECO:0000313" key="3">
    <source>
        <dbReference type="Proteomes" id="UP000722459"/>
    </source>
</evidence>
<keyword evidence="1" id="KW-1133">Transmembrane helix</keyword>